<accession>A0A7V9A9Q5</accession>
<reference evidence="1 2" key="1">
    <citation type="submission" date="2020-05" db="EMBL/GenBank/DDBJ databases">
        <title>Bremerella alba sp. nov., a novel planctomycete isolated from the surface of the macroalga Fucus spiralis.</title>
        <authorList>
            <person name="Godinho O."/>
            <person name="Botelho R."/>
            <person name="Albuquerque L."/>
            <person name="Wiegand S."/>
            <person name="Da Costa M.S."/>
            <person name="Lobo-Da-Cunha A."/>
            <person name="Jogler C."/>
            <person name="Lage O.M."/>
        </authorList>
    </citation>
    <scope>NUCLEOTIDE SEQUENCE [LARGE SCALE GENOMIC DNA]</scope>
    <source>
        <strain evidence="1 2">FF15</strain>
    </source>
</reference>
<dbReference type="Proteomes" id="UP000551616">
    <property type="component" value="Unassembled WGS sequence"/>
</dbReference>
<name>A0A7V9A9Q5_9BACT</name>
<gene>
    <name evidence="1" type="ORF">HOV93_48830</name>
</gene>
<comment type="caution">
    <text evidence="1">The sequence shown here is derived from an EMBL/GenBank/DDBJ whole genome shotgun (WGS) entry which is preliminary data.</text>
</comment>
<proteinExistence type="predicted"/>
<dbReference type="AlphaFoldDB" id="A0A7V9A9Q5"/>
<dbReference type="EMBL" id="JABRWO010000018">
    <property type="protein sequence ID" value="MBA2117682.1"/>
    <property type="molecule type" value="Genomic_DNA"/>
</dbReference>
<keyword evidence="2" id="KW-1185">Reference proteome</keyword>
<sequence length="76" mass="8630">MLPHVKYGVLACGDRLNIRRDRFKGGVLATYSVSMISGNYFLLGVGKQNVSRQISVFQFNSKFRVVLCEDFLPERS</sequence>
<evidence type="ECO:0000313" key="2">
    <source>
        <dbReference type="Proteomes" id="UP000551616"/>
    </source>
</evidence>
<evidence type="ECO:0000313" key="1">
    <source>
        <dbReference type="EMBL" id="MBA2117682.1"/>
    </source>
</evidence>
<protein>
    <submittedName>
        <fullName evidence="1">Uncharacterized protein</fullName>
    </submittedName>
</protein>
<organism evidence="1 2">
    <name type="scientific">Bremerella alba</name>
    <dbReference type="NCBI Taxonomy" id="980252"/>
    <lineage>
        <taxon>Bacteria</taxon>
        <taxon>Pseudomonadati</taxon>
        <taxon>Planctomycetota</taxon>
        <taxon>Planctomycetia</taxon>
        <taxon>Pirellulales</taxon>
        <taxon>Pirellulaceae</taxon>
        <taxon>Bremerella</taxon>
    </lineage>
</organism>